<reference evidence="1 2" key="2">
    <citation type="journal article" date="2022" name="Mol. Ecol. Resour.">
        <title>The genomes of chicory, endive, great burdock and yacon provide insights into Asteraceae paleo-polyploidization history and plant inulin production.</title>
        <authorList>
            <person name="Fan W."/>
            <person name="Wang S."/>
            <person name="Wang H."/>
            <person name="Wang A."/>
            <person name="Jiang F."/>
            <person name="Liu H."/>
            <person name="Zhao H."/>
            <person name="Xu D."/>
            <person name="Zhang Y."/>
        </authorList>
    </citation>
    <scope>NUCLEOTIDE SEQUENCE [LARGE SCALE GENOMIC DNA]</scope>
    <source>
        <strain evidence="2">cv. Punajuju</strain>
        <tissue evidence="1">Leaves</tissue>
    </source>
</reference>
<keyword evidence="2" id="KW-1185">Reference proteome</keyword>
<gene>
    <name evidence="1" type="ORF">L2E82_31546</name>
</gene>
<dbReference type="Proteomes" id="UP001055811">
    <property type="component" value="Linkage Group LG06"/>
</dbReference>
<dbReference type="EMBL" id="CM042014">
    <property type="protein sequence ID" value="KAI3720557.1"/>
    <property type="molecule type" value="Genomic_DNA"/>
</dbReference>
<reference evidence="2" key="1">
    <citation type="journal article" date="2022" name="Mol. Ecol. Resour.">
        <title>The genomes of chicory, endive, great burdock and yacon provide insights into Asteraceae palaeo-polyploidization history and plant inulin production.</title>
        <authorList>
            <person name="Fan W."/>
            <person name="Wang S."/>
            <person name="Wang H."/>
            <person name="Wang A."/>
            <person name="Jiang F."/>
            <person name="Liu H."/>
            <person name="Zhao H."/>
            <person name="Xu D."/>
            <person name="Zhang Y."/>
        </authorList>
    </citation>
    <scope>NUCLEOTIDE SEQUENCE [LARGE SCALE GENOMIC DNA]</scope>
    <source>
        <strain evidence="2">cv. Punajuju</strain>
    </source>
</reference>
<proteinExistence type="predicted"/>
<accession>A0ACB9BDU4</accession>
<organism evidence="1 2">
    <name type="scientific">Cichorium intybus</name>
    <name type="common">Chicory</name>
    <dbReference type="NCBI Taxonomy" id="13427"/>
    <lineage>
        <taxon>Eukaryota</taxon>
        <taxon>Viridiplantae</taxon>
        <taxon>Streptophyta</taxon>
        <taxon>Embryophyta</taxon>
        <taxon>Tracheophyta</taxon>
        <taxon>Spermatophyta</taxon>
        <taxon>Magnoliopsida</taxon>
        <taxon>eudicotyledons</taxon>
        <taxon>Gunneridae</taxon>
        <taxon>Pentapetalae</taxon>
        <taxon>asterids</taxon>
        <taxon>campanulids</taxon>
        <taxon>Asterales</taxon>
        <taxon>Asteraceae</taxon>
        <taxon>Cichorioideae</taxon>
        <taxon>Cichorieae</taxon>
        <taxon>Cichoriinae</taxon>
        <taxon>Cichorium</taxon>
    </lineage>
</organism>
<evidence type="ECO:0000313" key="2">
    <source>
        <dbReference type="Proteomes" id="UP001055811"/>
    </source>
</evidence>
<name>A0ACB9BDU4_CICIN</name>
<evidence type="ECO:0000313" key="1">
    <source>
        <dbReference type="EMBL" id="KAI3720557.1"/>
    </source>
</evidence>
<comment type="caution">
    <text evidence="1">The sequence shown here is derived from an EMBL/GenBank/DDBJ whole genome shotgun (WGS) entry which is preliminary data.</text>
</comment>
<protein>
    <submittedName>
        <fullName evidence="1">Uncharacterized protein</fullName>
    </submittedName>
</protein>
<sequence length="166" mass="18353">MAISMSTTTPSALFTPPNASPIKTRKIPRVLWPWQKVKSGPTTVSPMGFGTWAWGNQLLWGYQESMDTELQQIFNIAVDNVASGADWNRTAPLVNCKLCSSSRASTLGWFSGNSVKQAEENLGALGWKLRASPLPRCSKMSSRQGFETLVNYRCQNELHPSVLFIS</sequence>